<evidence type="ECO:0000313" key="2">
    <source>
        <dbReference type="EMBL" id="TGN63021.1"/>
    </source>
</evidence>
<dbReference type="EMBL" id="SRRO01000001">
    <property type="protein sequence ID" value="TGN63021.1"/>
    <property type="molecule type" value="Genomic_DNA"/>
</dbReference>
<evidence type="ECO:0000313" key="3">
    <source>
        <dbReference type="Proteomes" id="UP000297496"/>
    </source>
</evidence>
<evidence type="ECO:0000256" key="1">
    <source>
        <dbReference type="SAM" id="MobiDB-lite"/>
    </source>
</evidence>
<keyword evidence="3" id="KW-1185">Reference proteome</keyword>
<sequence length="557" mass="60937">MRIGSPLGLPLQVTALAIGAPELGMSGTEESVQSGLRRMRPGPVLAGVAYLLAGAEGRGGADEHWAFVHRLYAGTPLAHRLPQLESESGAPRRLIVPRPLLRLAQLAVGQAESNVIVTPSSLAREDLLKLVEWSLVIAEHHREAAERRRSVRLASDDIALEMARFLWLSHPPSIGDVDRSHDVLLRHLSPLARERVDLALKDAFGVTLDELWNALVLNWLLASAGSGTIPPVRGPWPGHAMNKAQFQLATDSVRQDVAQLRGAVNADIGSGSLWGYTAFRNRPITRTTNGVDLAIRPAFVGEKATLTGMFHLIAEAYRQRYGAAQYGYFAGEVGMAVDRRCRELITEATRGRARVIWEDELSTTVTTDSRKSCDAIWMQDRRWIAMDFVHRQPSLAAQSTGGVDALDSEMRVSVVDKLHQIDETLDRMMSGAQHVKYGRPNQVLPLIVNGAGSPVMGAVEQELLESLNDETWRCMGQDPRVLSPAVIGLDDLERAASLASTGKTNLGSLLFRWRRSASASASFSFWLWSQRDRGAVPRVPAPESPSHALIRGTSAIE</sequence>
<gene>
    <name evidence="2" type="ORF">EXE59_02980</name>
</gene>
<organism evidence="2 3">
    <name type="scientific">Nocardioides eburneiflavus</name>
    <dbReference type="NCBI Taxonomy" id="2518372"/>
    <lineage>
        <taxon>Bacteria</taxon>
        <taxon>Bacillati</taxon>
        <taxon>Actinomycetota</taxon>
        <taxon>Actinomycetes</taxon>
        <taxon>Propionibacteriales</taxon>
        <taxon>Nocardioidaceae</taxon>
        <taxon>Nocardioides</taxon>
    </lineage>
</organism>
<reference evidence="2 3" key="1">
    <citation type="submission" date="2019-04" db="EMBL/GenBank/DDBJ databases">
        <title>Three New Species of Nocardioides, Nocardioides euryhalodurans sp. nov., Nocardioides seonyuensis sp. nov. and Nocardioides eburneoflavus sp. nov. Isolated from Soil.</title>
        <authorList>
            <person name="Roh S.G."/>
            <person name="Lee C."/>
            <person name="Kim M.-K."/>
            <person name="Kim S.B."/>
        </authorList>
    </citation>
    <scope>NUCLEOTIDE SEQUENCE [LARGE SCALE GENOMIC DNA]</scope>
    <source>
        <strain evidence="2 3">MMS17-SY213</strain>
    </source>
</reference>
<proteinExistence type="predicted"/>
<accession>A0A4Z1BNY2</accession>
<name>A0A4Z1BNY2_9ACTN</name>
<dbReference type="AlphaFoldDB" id="A0A4Z1BNY2"/>
<dbReference type="RefSeq" id="WP_135837563.1">
    <property type="nucleotide sequence ID" value="NZ_SRRO01000001.1"/>
</dbReference>
<feature type="region of interest" description="Disordered" evidence="1">
    <location>
        <begin position="536"/>
        <end position="557"/>
    </location>
</feature>
<comment type="caution">
    <text evidence="2">The sequence shown here is derived from an EMBL/GenBank/DDBJ whole genome shotgun (WGS) entry which is preliminary data.</text>
</comment>
<protein>
    <submittedName>
        <fullName evidence="2">Uncharacterized protein</fullName>
    </submittedName>
</protein>
<dbReference type="Proteomes" id="UP000297496">
    <property type="component" value="Unassembled WGS sequence"/>
</dbReference>